<dbReference type="PANTHER" id="PTHR46289:SF14">
    <property type="entry name" value="DUF4371 DOMAIN-CONTAINING PROTEIN"/>
    <property type="match status" value="1"/>
</dbReference>
<keyword evidence="3" id="KW-1185">Reference proteome</keyword>
<sequence length="265" mass="31190">MKLIFQLTKHLSIFLQKENCDLSRCVEYAENLKIEIQQMRSDADLEFKNLFALAKTAADKIGVNLVPPLRIGMQRNRSNYEGDPETYFRRSIYVPFLDYFIDQLNSRFFNHRELLSKIQNILPSKCTDLDSEAVHKTVEIMEEQWTTDFVGTKEEFVVEFVMWRRHYLNTPKEKKPSNFIDCDRNLYPTMWKLIQIGATLPISVATSERSFSSLRRLKTYLRNKTGEDRLNGLALLNIHRDIDVTHDEILNIISKSKSRRLHIIL</sequence>
<reference evidence="3" key="1">
    <citation type="submission" date="2023-01" db="EMBL/GenBank/DDBJ databases">
        <title>Key to firefly adult light organ development and bioluminescence: homeobox transcription factors regulate luciferase expression and transportation to peroxisome.</title>
        <authorList>
            <person name="Fu X."/>
        </authorList>
    </citation>
    <scope>NUCLEOTIDE SEQUENCE [LARGE SCALE GENOMIC DNA]</scope>
</reference>
<dbReference type="GO" id="GO:0046983">
    <property type="term" value="F:protein dimerization activity"/>
    <property type="evidence" value="ECO:0007669"/>
    <property type="project" value="InterPro"/>
</dbReference>
<dbReference type="InterPro" id="IPR008906">
    <property type="entry name" value="HATC_C_dom"/>
</dbReference>
<organism evidence="2 3">
    <name type="scientific">Aquatica leii</name>
    <dbReference type="NCBI Taxonomy" id="1421715"/>
    <lineage>
        <taxon>Eukaryota</taxon>
        <taxon>Metazoa</taxon>
        <taxon>Ecdysozoa</taxon>
        <taxon>Arthropoda</taxon>
        <taxon>Hexapoda</taxon>
        <taxon>Insecta</taxon>
        <taxon>Pterygota</taxon>
        <taxon>Neoptera</taxon>
        <taxon>Endopterygota</taxon>
        <taxon>Coleoptera</taxon>
        <taxon>Polyphaga</taxon>
        <taxon>Elateriformia</taxon>
        <taxon>Elateroidea</taxon>
        <taxon>Lampyridae</taxon>
        <taxon>Luciolinae</taxon>
        <taxon>Aquatica</taxon>
    </lineage>
</organism>
<dbReference type="AlphaFoldDB" id="A0AAN7Q581"/>
<evidence type="ECO:0000259" key="1">
    <source>
        <dbReference type="Pfam" id="PF05699"/>
    </source>
</evidence>
<dbReference type="Proteomes" id="UP001353858">
    <property type="component" value="Unassembled WGS sequence"/>
</dbReference>
<gene>
    <name evidence="2" type="ORF">RN001_002400</name>
</gene>
<proteinExistence type="predicted"/>
<protein>
    <recommendedName>
        <fullName evidence="1">HAT C-terminal dimerisation domain-containing protein</fullName>
    </recommendedName>
</protein>
<name>A0AAN7Q581_9COLE</name>
<dbReference type="Pfam" id="PF05699">
    <property type="entry name" value="Dimer_Tnp_hAT"/>
    <property type="match status" value="1"/>
</dbReference>
<dbReference type="InterPro" id="IPR052958">
    <property type="entry name" value="IFN-induced_PKR_regulator"/>
</dbReference>
<dbReference type="EMBL" id="JARPUR010000001">
    <property type="protein sequence ID" value="KAK4886129.1"/>
    <property type="molecule type" value="Genomic_DNA"/>
</dbReference>
<evidence type="ECO:0000313" key="2">
    <source>
        <dbReference type="EMBL" id="KAK4886129.1"/>
    </source>
</evidence>
<dbReference type="PANTHER" id="PTHR46289">
    <property type="entry name" value="52 KDA REPRESSOR OF THE INHIBITOR OF THE PROTEIN KINASE-LIKE PROTEIN-RELATED"/>
    <property type="match status" value="1"/>
</dbReference>
<comment type="caution">
    <text evidence="2">The sequence shown here is derived from an EMBL/GenBank/DDBJ whole genome shotgun (WGS) entry which is preliminary data.</text>
</comment>
<evidence type="ECO:0000313" key="3">
    <source>
        <dbReference type="Proteomes" id="UP001353858"/>
    </source>
</evidence>
<feature type="domain" description="HAT C-terminal dimerisation" evidence="1">
    <location>
        <begin position="162"/>
        <end position="241"/>
    </location>
</feature>
<accession>A0AAN7Q581</accession>